<name>C7NZX8_HALMD</name>
<organism evidence="2 3">
    <name type="scientific">Halomicrobium mukohataei (strain ATCC 700874 / DSM 12286 / JCM 9738 / NCIMB 13541)</name>
    <name type="common">Haloarcula mukohataei</name>
    <dbReference type="NCBI Taxonomy" id="485914"/>
    <lineage>
        <taxon>Archaea</taxon>
        <taxon>Methanobacteriati</taxon>
        <taxon>Methanobacteriota</taxon>
        <taxon>Stenosarchaea group</taxon>
        <taxon>Halobacteria</taxon>
        <taxon>Halobacteriales</taxon>
        <taxon>Haloarculaceae</taxon>
        <taxon>Halomicrobium</taxon>
    </lineage>
</organism>
<accession>C7NZX8</accession>
<dbReference type="eggNOG" id="arCOG06339">
    <property type="taxonomic scope" value="Archaea"/>
</dbReference>
<feature type="compositionally biased region" description="Acidic residues" evidence="1">
    <location>
        <begin position="235"/>
        <end position="271"/>
    </location>
</feature>
<dbReference type="STRING" id="485914.Hmuk_0755"/>
<dbReference type="AlphaFoldDB" id="C7NZX8"/>
<sequence length="281" mass="29018">MPVLAHVSGTMRTELFALAMAVTLVGAAVGPGVVAADDEAGNAALSVSVAQDEDVTISVTANDSAVENATVDVGGEEGSSYEGIGSYTTDDDGEVELDSPEANVTISVTATADNRTATTTADLLGEEYLVENQTSAFGQQVSAYVQSLLDGDRRHIGPQVAAFVQANNPGNAPAHAGPPEHAGPDHENETGDDNETAFENETDEDERGPPEHAGPDRENETDEDERGPPEHAGPDAEEDATDDEASETDDEAETEESEDEEDGAESDDDGGPPDHANAGGN</sequence>
<gene>
    <name evidence="2" type="ordered locus">Hmuk_0755</name>
</gene>
<keyword evidence="3" id="KW-1185">Reference proteome</keyword>
<proteinExistence type="predicted"/>
<feature type="compositionally biased region" description="Basic and acidic residues" evidence="1">
    <location>
        <begin position="207"/>
        <end position="218"/>
    </location>
</feature>
<feature type="region of interest" description="Disordered" evidence="1">
    <location>
        <begin position="166"/>
        <end position="281"/>
    </location>
</feature>
<feature type="compositionally biased region" description="Acidic residues" evidence="1">
    <location>
        <begin position="190"/>
        <end position="206"/>
    </location>
</feature>
<dbReference type="HOGENOM" id="CLU_061947_0_0_2"/>
<evidence type="ECO:0000313" key="2">
    <source>
        <dbReference type="EMBL" id="ACV46886.1"/>
    </source>
</evidence>
<dbReference type="KEGG" id="hmu:Hmuk_0755"/>
<feature type="compositionally biased region" description="Low complexity" evidence="1">
    <location>
        <begin position="166"/>
        <end position="180"/>
    </location>
</feature>
<dbReference type="Proteomes" id="UP000001746">
    <property type="component" value="Chromosome"/>
</dbReference>
<reference evidence="2 3" key="1">
    <citation type="journal article" date="2009" name="Stand. Genomic Sci.">
        <title>Complete genome sequence of Halomicrobium mukohataei type strain (arg-2).</title>
        <authorList>
            <person name="Tindall B.J."/>
            <person name="Schneider S."/>
            <person name="Lapidus A."/>
            <person name="Copeland A."/>
            <person name="Glavina Del Rio T."/>
            <person name="Nolan M."/>
            <person name="Lucas S."/>
            <person name="Chen F."/>
            <person name="Tice H."/>
            <person name="Cheng J.F."/>
            <person name="Saunders E."/>
            <person name="Bruce D."/>
            <person name="Goodwin L."/>
            <person name="Pitluck S."/>
            <person name="Mikhailova N."/>
            <person name="Pati A."/>
            <person name="Ivanova N."/>
            <person name="Mavrommatis K."/>
            <person name="Chen A."/>
            <person name="Palaniappan K."/>
            <person name="Chain P."/>
            <person name="Land M."/>
            <person name="Hauser L."/>
            <person name="Chang Y.J."/>
            <person name="Jeffries C.D."/>
            <person name="Brettin T."/>
            <person name="Han C."/>
            <person name="Rohde M."/>
            <person name="Goker M."/>
            <person name="Bristow J."/>
            <person name="Eisen J.A."/>
            <person name="Markowitz V."/>
            <person name="Hugenholtz P."/>
            <person name="Klenk H.P."/>
            <person name="Kyrpides N.C."/>
            <person name="Detter J.C."/>
        </authorList>
    </citation>
    <scope>NUCLEOTIDE SEQUENCE [LARGE SCALE GENOMIC DNA]</scope>
    <source>
        <strain evidence="3">ATCC 700874 / DSM 12286 / JCM 9738 / NCIMB 13541</strain>
    </source>
</reference>
<evidence type="ECO:0000256" key="1">
    <source>
        <dbReference type="SAM" id="MobiDB-lite"/>
    </source>
</evidence>
<dbReference type="EMBL" id="CP001688">
    <property type="protein sequence ID" value="ACV46886.1"/>
    <property type="molecule type" value="Genomic_DNA"/>
</dbReference>
<protein>
    <submittedName>
        <fullName evidence="2">Uncharacterized protein</fullName>
    </submittedName>
</protein>
<evidence type="ECO:0000313" key="3">
    <source>
        <dbReference type="Proteomes" id="UP000001746"/>
    </source>
</evidence>